<protein>
    <submittedName>
        <fullName evidence="2">BRO family, N-terminal domain</fullName>
    </submittedName>
</protein>
<evidence type="ECO:0000313" key="2">
    <source>
        <dbReference type="EMBL" id="SQC20865.1"/>
    </source>
</evidence>
<dbReference type="AlphaFoldDB" id="A0A2X3DIY6"/>
<dbReference type="Proteomes" id="UP000250675">
    <property type="component" value="Unassembled WGS sequence"/>
</dbReference>
<evidence type="ECO:0000259" key="1">
    <source>
        <dbReference type="PROSITE" id="PS51750"/>
    </source>
</evidence>
<dbReference type="PROSITE" id="PS51750">
    <property type="entry name" value="BRO_N"/>
    <property type="match status" value="1"/>
</dbReference>
<dbReference type="SMART" id="SM01040">
    <property type="entry name" value="Bro-N"/>
    <property type="match status" value="1"/>
</dbReference>
<reference evidence="2 3" key="1">
    <citation type="submission" date="2018-06" db="EMBL/GenBank/DDBJ databases">
        <authorList>
            <consortium name="Pathogen Informatics"/>
            <person name="Doyle S."/>
        </authorList>
    </citation>
    <scope>NUCLEOTIDE SEQUENCE [LARGE SCALE GENOMIC DNA]</scope>
    <source>
        <strain evidence="2 3">NCTC9645</strain>
    </source>
</reference>
<sequence length="264" mass="29478">MTAQLTFNSHVLETVSHDNRLWFTSATLAKALEYADVRSITKIFSRSKDEFSPCMSRVVNLTTSEKSKSYGNLQTKTRIFSLRGAHLIAMLANTPVAKAFRKWVLDLIDREADVTTPPAKYPEQDSAKLPAGIYFQGGKYNPYRASATIDGKYIHLGVYPTVEDALLARHEYLRQHHVKTVMKNNADIVGLPNVNARILLTVENGQVTRSKIMQEDAITATPENLPEVLKEHGKTTLTVQHFQRIIEACVAAIAQKCNVPALVK</sequence>
<name>A0A2X3DIY6_KLEPN</name>
<dbReference type="EMBL" id="UASO01000004">
    <property type="protein sequence ID" value="SQC20865.1"/>
    <property type="molecule type" value="Genomic_DNA"/>
</dbReference>
<evidence type="ECO:0000313" key="3">
    <source>
        <dbReference type="Proteomes" id="UP000250675"/>
    </source>
</evidence>
<feature type="domain" description="Bro-N" evidence="1">
    <location>
        <begin position="1"/>
        <end position="116"/>
    </location>
</feature>
<accession>A0A2X3DIY6</accession>
<gene>
    <name evidence="2" type="ORF">NCTC9645_01848</name>
</gene>
<organism evidence="2 3">
    <name type="scientific">Klebsiella pneumoniae</name>
    <dbReference type="NCBI Taxonomy" id="573"/>
    <lineage>
        <taxon>Bacteria</taxon>
        <taxon>Pseudomonadati</taxon>
        <taxon>Pseudomonadota</taxon>
        <taxon>Gammaproteobacteria</taxon>
        <taxon>Enterobacterales</taxon>
        <taxon>Enterobacteriaceae</taxon>
        <taxon>Klebsiella/Raoultella group</taxon>
        <taxon>Klebsiella</taxon>
        <taxon>Klebsiella pneumoniae complex</taxon>
    </lineage>
</organism>
<proteinExistence type="predicted"/>
<dbReference type="InterPro" id="IPR003497">
    <property type="entry name" value="BRO_N_domain"/>
</dbReference>
<dbReference type="Pfam" id="PF02498">
    <property type="entry name" value="Bro-N"/>
    <property type="match status" value="1"/>
</dbReference>